<keyword evidence="5" id="KW-1185">Reference proteome</keyword>
<keyword evidence="1" id="KW-0479">Metal-binding</keyword>
<dbReference type="InterPro" id="IPR001841">
    <property type="entry name" value="Znf_RING"/>
</dbReference>
<sequence>MDDHQSLFTGKVSAILIAMGTASFVLTIYHLIILCRNQHPHATNHNSSQQERSITAPSPSAPSRSREQSASLSHLIPAHKYVKKKKNDDDVADGDGDEDDACAVCLGDFEEGEELRTLPECMHSFHVPCIDTWLHSHSSCPVCRLDATPSPAVIHRSPELGSGESDAHHSIDMVHIALVQNGRVRR</sequence>
<dbReference type="PROSITE" id="PS50089">
    <property type="entry name" value="ZF_RING_2"/>
    <property type="match status" value="1"/>
</dbReference>
<dbReference type="GO" id="GO:0016567">
    <property type="term" value="P:protein ubiquitination"/>
    <property type="evidence" value="ECO:0007669"/>
    <property type="project" value="UniProtKB-UniPathway"/>
</dbReference>
<feature type="compositionally biased region" description="Polar residues" evidence="2">
    <location>
        <begin position="42"/>
        <end position="51"/>
    </location>
</feature>
<evidence type="ECO:0000256" key="2">
    <source>
        <dbReference type="SAM" id="MobiDB-lite"/>
    </source>
</evidence>
<feature type="domain" description="RING-type" evidence="4">
    <location>
        <begin position="102"/>
        <end position="144"/>
    </location>
</feature>
<dbReference type="SUPFAM" id="SSF57850">
    <property type="entry name" value="RING/U-box"/>
    <property type="match status" value="1"/>
</dbReference>
<dbReference type="GO" id="GO:0008270">
    <property type="term" value="F:zinc ion binding"/>
    <property type="evidence" value="ECO:0007669"/>
    <property type="project" value="UniProtKB-KW"/>
</dbReference>
<evidence type="ECO:0000313" key="6">
    <source>
        <dbReference type="RefSeq" id="XP_027348006.1"/>
    </source>
</evidence>
<dbReference type="GeneID" id="113859426"/>
<evidence type="ECO:0000259" key="4">
    <source>
        <dbReference type="PROSITE" id="PS50089"/>
    </source>
</evidence>
<keyword evidence="1" id="KW-0862">Zinc</keyword>
<dbReference type="CDD" id="cd16461">
    <property type="entry name" value="RING-H2_EL5-like"/>
    <property type="match status" value="1"/>
</dbReference>
<dbReference type="PANTHER" id="PTHR45676">
    <property type="entry name" value="RING-H2 FINGER PROTEIN ATL51-RELATED"/>
    <property type="match status" value="1"/>
</dbReference>
<gene>
    <name evidence="6" type="primary">LOC113859426</name>
</gene>
<evidence type="ECO:0000256" key="1">
    <source>
        <dbReference type="PROSITE-ProRule" id="PRU00175"/>
    </source>
</evidence>
<dbReference type="UniPathway" id="UPA00143"/>
<feature type="region of interest" description="Disordered" evidence="2">
    <location>
        <begin position="42"/>
        <end position="70"/>
    </location>
</feature>
<dbReference type="Proteomes" id="UP000694853">
    <property type="component" value="Unplaced"/>
</dbReference>
<dbReference type="KEGG" id="aprc:113859426"/>
<feature type="transmembrane region" description="Helical" evidence="3">
    <location>
        <begin position="12"/>
        <end position="32"/>
    </location>
</feature>
<keyword evidence="1" id="KW-0863">Zinc-finger</keyword>
<feature type="compositionally biased region" description="Low complexity" evidence="2">
    <location>
        <begin position="52"/>
        <end position="70"/>
    </location>
</feature>
<dbReference type="PANTHER" id="PTHR45676:SF177">
    <property type="entry name" value="RING-TYPE E3 UBIQUITIN TRANSFERASE"/>
    <property type="match status" value="1"/>
</dbReference>
<protein>
    <submittedName>
        <fullName evidence="6">RING-H2 finger protein ATL52-like</fullName>
    </submittedName>
</protein>
<keyword evidence="3" id="KW-0472">Membrane</keyword>
<dbReference type="OrthoDB" id="8062037at2759"/>
<dbReference type="Pfam" id="PF13639">
    <property type="entry name" value="zf-RING_2"/>
    <property type="match status" value="1"/>
</dbReference>
<name>A0A8B8KVM8_ABRPR</name>
<evidence type="ECO:0000256" key="3">
    <source>
        <dbReference type="SAM" id="Phobius"/>
    </source>
</evidence>
<reference evidence="6" key="2">
    <citation type="submission" date="2025-08" db="UniProtKB">
        <authorList>
            <consortium name="RefSeq"/>
        </authorList>
    </citation>
    <scope>IDENTIFICATION</scope>
    <source>
        <tissue evidence="6">Young leaves</tissue>
    </source>
</reference>
<dbReference type="Gene3D" id="3.30.40.10">
    <property type="entry name" value="Zinc/RING finger domain, C3HC4 (zinc finger)"/>
    <property type="match status" value="1"/>
</dbReference>
<accession>A0A8B8KVM8</accession>
<evidence type="ECO:0000313" key="5">
    <source>
        <dbReference type="Proteomes" id="UP000694853"/>
    </source>
</evidence>
<proteinExistence type="predicted"/>
<dbReference type="SMART" id="SM00184">
    <property type="entry name" value="RING"/>
    <property type="match status" value="1"/>
</dbReference>
<dbReference type="AlphaFoldDB" id="A0A8B8KVM8"/>
<dbReference type="InterPro" id="IPR013083">
    <property type="entry name" value="Znf_RING/FYVE/PHD"/>
</dbReference>
<dbReference type="RefSeq" id="XP_027348006.1">
    <property type="nucleotide sequence ID" value="XM_027492205.1"/>
</dbReference>
<reference evidence="5" key="1">
    <citation type="journal article" date="2019" name="Toxins">
        <title>Detection of Abrin-Like and Prepropulchellin-Like Toxin Genes and Transcripts Using Whole Genome Sequencing and Full-Length Transcript Sequencing of Abrus precatorius.</title>
        <authorList>
            <person name="Hovde B.T."/>
            <person name="Daligault H.E."/>
            <person name="Hanschen E.R."/>
            <person name="Kunde Y.A."/>
            <person name="Johnson M.B."/>
            <person name="Starkenburg S.R."/>
            <person name="Johnson S.L."/>
        </authorList>
    </citation>
    <scope>NUCLEOTIDE SEQUENCE [LARGE SCALE GENOMIC DNA]</scope>
</reference>
<organism evidence="5 6">
    <name type="scientific">Abrus precatorius</name>
    <name type="common">Indian licorice</name>
    <name type="synonym">Glycine abrus</name>
    <dbReference type="NCBI Taxonomy" id="3816"/>
    <lineage>
        <taxon>Eukaryota</taxon>
        <taxon>Viridiplantae</taxon>
        <taxon>Streptophyta</taxon>
        <taxon>Embryophyta</taxon>
        <taxon>Tracheophyta</taxon>
        <taxon>Spermatophyta</taxon>
        <taxon>Magnoliopsida</taxon>
        <taxon>eudicotyledons</taxon>
        <taxon>Gunneridae</taxon>
        <taxon>Pentapetalae</taxon>
        <taxon>rosids</taxon>
        <taxon>fabids</taxon>
        <taxon>Fabales</taxon>
        <taxon>Fabaceae</taxon>
        <taxon>Papilionoideae</taxon>
        <taxon>50 kb inversion clade</taxon>
        <taxon>NPAAA clade</taxon>
        <taxon>indigoferoid/millettioid clade</taxon>
        <taxon>Abreae</taxon>
        <taxon>Abrus</taxon>
    </lineage>
</organism>
<keyword evidence="3" id="KW-1133">Transmembrane helix</keyword>
<keyword evidence="3" id="KW-0812">Transmembrane</keyword>